<dbReference type="Proteomes" id="UP000620124">
    <property type="component" value="Unassembled WGS sequence"/>
</dbReference>
<dbReference type="CDD" id="cd23714">
    <property type="entry name" value="beta-trefoil_Ricin_MtaL"/>
    <property type="match status" value="1"/>
</dbReference>
<dbReference type="InterPro" id="IPR035992">
    <property type="entry name" value="Ricin_B-like_lectins"/>
</dbReference>
<evidence type="ECO:0000313" key="2">
    <source>
        <dbReference type="EMBL" id="KAF7369661.1"/>
    </source>
</evidence>
<proteinExistence type="predicted"/>
<comment type="caution">
    <text evidence="2">The sequence shown here is derived from an EMBL/GenBank/DDBJ whole genome shotgun (WGS) entry which is preliminary data.</text>
</comment>
<feature type="signal peptide" evidence="1">
    <location>
        <begin position="1"/>
        <end position="19"/>
    </location>
</feature>
<reference evidence="2" key="1">
    <citation type="submission" date="2020-05" db="EMBL/GenBank/DDBJ databases">
        <title>Mycena genomes resolve the evolution of fungal bioluminescence.</title>
        <authorList>
            <person name="Tsai I.J."/>
        </authorList>
    </citation>
    <scope>NUCLEOTIDE SEQUENCE</scope>
    <source>
        <strain evidence="2">CCC161011</strain>
    </source>
</reference>
<name>A0A8H6Z3H3_9AGAR</name>
<dbReference type="SUPFAM" id="SSF50370">
    <property type="entry name" value="Ricin B-like lectins"/>
    <property type="match status" value="1"/>
</dbReference>
<sequence length="153" mass="16559">MFFKVLSISLCSFAISVGAQSGIAEGTYKIFSGDNGVLKAGNSAGSNIRVSYDTNADDSIRWQLISVGSDYTIKSVGLQAVVDPEGDKLYTQANSEATFSITPTENDGRFFQIKVPDADQLWSITPNEEALPTDVLLKSADGSPYQMWEFLKA</sequence>
<evidence type="ECO:0000256" key="1">
    <source>
        <dbReference type="SAM" id="SignalP"/>
    </source>
</evidence>
<evidence type="ECO:0000313" key="3">
    <source>
        <dbReference type="Proteomes" id="UP000620124"/>
    </source>
</evidence>
<keyword evidence="1" id="KW-0732">Signal</keyword>
<dbReference type="AlphaFoldDB" id="A0A8H6Z3H3"/>
<dbReference type="EMBL" id="JACAZI010000002">
    <property type="protein sequence ID" value="KAF7369661.1"/>
    <property type="molecule type" value="Genomic_DNA"/>
</dbReference>
<organism evidence="2 3">
    <name type="scientific">Mycena venus</name>
    <dbReference type="NCBI Taxonomy" id="2733690"/>
    <lineage>
        <taxon>Eukaryota</taxon>
        <taxon>Fungi</taxon>
        <taxon>Dikarya</taxon>
        <taxon>Basidiomycota</taxon>
        <taxon>Agaricomycotina</taxon>
        <taxon>Agaricomycetes</taxon>
        <taxon>Agaricomycetidae</taxon>
        <taxon>Agaricales</taxon>
        <taxon>Marasmiineae</taxon>
        <taxon>Mycenaceae</taxon>
        <taxon>Mycena</taxon>
    </lineage>
</organism>
<keyword evidence="3" id="KW-1185">Reference proteome</keyword>
<protein>
    <recommendedName>
        <fullName evidence="4">Ricin B lectin domain-containing protein</fullName>
    </recommendedName>
</protein>
<dbReference type="Gene3D" id="2.80.10.50">
    <property type="match status" value="1"/>
</dbReference>
<evidence type="ECO:0008006" key="4">
    <source>
        <dbReference type="Google" id="ProtNLM"/>
    </source>
</evidence>
<accession>A0A8H6Z3H3</accession>
<feature type="chain" id="PRO_5034889481" description="Ricin B lectin domain-containing protein" evidence="1">
    <location>
        <begin position="20"/>
        <end position="153"/>
    </location>
</feature>
<gene>
    <name evidence="2" type="ORF">MVEN_00297100</name>
</gene>